<evidence type="ECO:0000313" key="3">
    <source>
        <dbReference type="Proteomes" id="UP001500058"/>
    </source>
</evidence>
<dbReference type="RefSeq" id="WP_344629163.1">
    <property type="nucleotide sequence ID" value="NZ_BAAATJ010000002.1"/>
</dbReference>
<protein>
    <submittedName>
        <fullName evidence="2">Uncharacterized protein</fullName>
    </submittedName>
</protein>
<feature type="compositionally biased region" description="Basic and acidic residues" evidence="1">
    <location>
        <begin position="52"/>
        <end position="62"/>
    </location>
</feature>
<feature type="region of interest" description="Disordered" evidence="1">
    <location>
        <begin position="1"/>
        <end position="62"/>
    </location>
</feature>
<feature type="compositionally biased region" description="Gly residues" evidence="1">
    <location>
        <begin position="38"/>
        <end position="47"/>
    </location>
</feature>
<keyword evidence="3" id="KW-1185">Reference proteome</keyword>
<name>A0ABN3HQI5_9ACTN</name>
<comment type="caution">
    <text evidence="2">The sequence shown here is derived from an EMBL/GenBank/DDBJ whole genome shotgun (WGS) entry which is preliminary data.</text>
</comment>
<accession>A0ABN3HQI5</accession>
<reference evidence="2 3" key="1">
    <citation type="journal article" date="2019" name="Int. J. Syst. Evol. Microbiol.">
        <title>The Global Catalogue of Microorganisms (GCM) 10K type strain sequencing project: providing services to taxonomists for standard genome sequencing and annotation.</title>
        <authorList>
            <consortium name="The Broad Institute Genomics Platform"/>
            <consortium name="The Broad Institute Genome Sequencing Center for Infectious Disease"/>
            <person name="Wu L."/>
            <person name="Ma J."/>
        </authorList>
    </citation>
    <scope>NUCLEOTIDE SEQUENCE [LARGE SCALE GENOMIC DNA]</scope>
    <source>
        <strain evidence="2 3">JCM 6921</strain>
    </source>
</reference>
<proteinExistence type="predicted"/>
<evidence type="ECO:0000256" key="1">
    <source>
        <dbReference type="SAM" id="MobiDB-lite"/>
    </source>
</evidence>
<organism evidence="2 3">
    <name type="scientific">Streptomyces glaucosporus</name>
    <dbReference type="NCBI Taxonomy" id="284044"/>
    <lineage>
        <taxon>Bacteria</taxon>
        <taxon>Bacillati</taxon>
        <taxon>Actinomycetota</taxon>
        <taxon>Actinomycetes</taxon>
        <taxon>Kitasatosporales</taxon>
        <taxon>Streptomycetaceae</taxon>
        <taxon>Streptomyces</taxon>
    </lineage>
</organism>
<evidence type="ECO:0000313" key="2">
    <source>
        <dbReference type="EMBL" id="GAA2385705.1"/>
    </source>
</evidence>
<gene>
    <name evidence="2" type="ORF">GCM10010420_05310</name>
</gene>
<dbReference type="Proteomes" id="UP001500058">
    <property type="component" value="Unassembled WGS sequence"/>
</dbReference>
<dbReference type="EMBL" id="BAAATJ010000002">
    <property type="protein sequence ID" value="GAA2385705.1"/>
    <property type="molecule type" value="Genomic_DNA"/>
</dbReference>
<sequence length="62" mass="6446">MDTPATPGNPGHRDPAPTLDFTDPLSLPPADETDHGWGEGTGSGGGAADLARFLDEKPPHHF</sequence>